<dbReference type="AlphaFoldDB" id="A0AB39XHR1"/>
<evidence type="ECO:0000313" key="1">
    <source>
        <dbReference type="EMBL" id="XDV55912.1"/>
    </source>
</evidence>
<name>A0AB39XHR1_9BRAD</name>
<reference evidence="1" key="1">
    <citation type="submission" date="2024-08" db="EMBL/GenBank/DDBJ databases">
        <authorList>
            <person name="Chaddad Z."/>
            <person name="Lamrabet M."/>
            <person name="Bouhnik O."/>
            <person name="Alami S."/>
            <person name="Wipf D."/>
            <person name="Courty P.E."/>
            <person name="Missbah El Idrissi M."/>
        </authorList>
    </citation>
    <scope>NUCLEOTIDE SEQUENCE</scope>
    <source>
        <strain evidence="1">LLZ17</strain>
    </source>
</reference>
<dbReference type="RefSeq" id="WP_369720351.1">
    <property type="nucleotide sequence ID" value="NZ_CP165734.1"/>
</dbReference>
<dbReference type="EMBL" id="CP165734">
    <property type="protein sequence ID" value="XDV55912.1"/>
    <property type="molecule type" value="Genomic_DNA"/>
</dbReference>
<organism evidence="1">
    <name type="scientific">Bradyrhizobium sp. LLZ17</name>
    <dbReference type="NCBI Taxonomy" id="3239388"/>
    <lineage>
        <taxon>Bacteria</taxon>
        <taxon>Pseudomonadati</taxon>
        <taxon>Pseudomonadota</taxon>
        <taxon>Alphaproteobacteria</taxon>
        <taxon>Hyphomicrobiales</taxon>
        <taxon>Nitrobacteraceae</taxon>
        <taxon>Bradyrhizobium</taxon>
    </lineage>
</organism>
<protein>
    <submittedName>
        <fullName evidence="1">Uncharacterized protein</fullName>
    </submittedName>
</protein>
<accession>A0AB39XHR1</accession>
<gene>
    <name evidence="1" type="ORF">AB8Z38_24660</name>
</gene>
<sequence>MNLDRLLNEIIPYRMQAIDTLILATRLAARWPHPPPLEIHVDGKLQVEGNLYAFTNPAIEVGLVHCRALLEFLGLTANKSDRIVNIKGRRPSDIGIEHFSNASGHHLSMVTPDTALGRYDGGKEEAEKALLAVFQITNKGIAHVTQDIRDNPDHGRLIEIASRGVPSLVVSYLYIPLGLPTPDYKLTHRKRENYEDKA</sequence>
<proteinExistence type="predicted"/>